<evidence type="ECO:0000313" key="2">
    <source>
        <dbReference type="Proteomes" id="UP001367508"/>
    </source>
</evidence>
<protein>
    <submittedName>
        <fullName evidence="1">Uncharacterized protein</fullName>
    </submittedName>
</protein>
<keyword evidence="2" id="KW-1185">Reference proteome</keyword>
<dbReference type="EMBL" id="JAYMYQ010000009">
    <property type="protein sequence ID" value="KAK7312842.1"/>
    <property type="molecule type" value="Genomic_DNA"/>
</dbReference>
<evidence type="ECO:0000313" key="1">
    <source>
        <dbReference type="EMBL" id="KAK7312842.1"/>
    </source>
</evidence>
<reference evidence="1 2" key="1">
    <citation type="submission" date="2024-01" db="EMBL/GenBank/DDBJ databases">
        <title>The genomes of 5 underutilized Papilionoideae crops provide insights into root nodulation and disease resistanc.</title>
        <authorList>
            <person name="Jiang F."/>
        </authorList>
    </citation>
    <scope>NUCLEOTIDE SEQUENCE [LARGE SCALE GENOMIC DNA]</scope>
    <source>
        <strain evidence="1">LVBAO_FW01</strain>
        <tissue evidence="1">Leaves</tissue>
    </source>
</reference>
<organism evidence="1 2">
    <name type="scientific">Canavalia gladiata</name>
    <name type="common">Sword bean</name>
    <name type="synonym">Dolichos gladiatus</name>
    <dbReference type="NCBI Taxonomy" id="3824"/>
    <lineage>
        <taxon>Eukaryota</taxon>
        <taxon>Viridiplantae</taxon>
        <taxon>Streptophyta</taxon>
        <taxon>Embryophyta</taxon>
        <taxon>Tracheophyta</taxon>
        <taxon>Spermatophyta</taxon>
        <taxon>Magnoliopsida</taxon>
        <taxon>eudicotyledons</taxon>
        <taxon>Gunneridae</taxon>
        <taxon>Pentapetalae</taxon>
        <taxon>rosids</taxon>
        <taxon>fabids</taxon>
        <taxon>Fabales</taxon>
        <taxon>Fabaceae</taxon>
        <taxon>Papilionoideae</taxon>
        <taxon>50 kb inversion clade</taxon>
        <taxon>NPAAA clade</taxon>
        <taxon>indigoferoid/millettioid clade</taxon>
        <taxon>Phaseoleae</taxon>
        <taxon>Canavalia</taxon>
    </lineage>
</organism>
<proteinExistence type="predicted"/>
<dbReference type="Proteomes" id="UP001367508">
    <property type="component" value="Unassembled WGS sequence"/>
</dbReference>
<comment type="caution">
    <text evidence="1">The sequence shown here is derived from an EMBL/GenBank/DDBJ whole genome shotgun (WGS) entry which is preliminary data.</text>
</comment>
<accession>A0AAN9PWI5</accession>
<gene>
    <name evidence="1" type="ORF">VNO77_37024</name>
</gene>
<sequence>MQHLALLRKKQTSLATYNSGFCLASNSNVQLHETVVLSVLCVDYSSFLEYGSTDDEDAEADDQSRAKRKMALASKRLEKNALDSKSKKTKVLVEVEREDAEERQRAVH</sequence>
<dbReference type="AlphaFoldDB" id="A0AAN9PWI5"/>
<name>A0AAN9PWI5_CANGL</name>